<feature type="non-terminal residue" evidence="3">
    <location>
        <position position="1"/>
    </location>
</feature>
<dbReference type="Pfam" id="PF23003">
    <property type="entry name" value="Fn1_2"/>
    <property type="match status" value="3"/>
</dbReference>
<proteinExistence type="predicted"/>
<evidence type="ECO:0000259" key="2">
    <source>
        <dbReference type="Pfam" id="PF23003"/>
    </source>
</evidence>
<organism evidence="3 4">
    <name type="scientific">Pristionchus mayeri</name>
    <dbReference type="NCBI Taxonomy" id="1317129"/>
    <lineage>
        <taxon>Eukaryota</taxon>
        <taxon>Metazoa</taxon>
        <taxon>Ecdysozoa</taxon>
        <taxon>Nematoda</taxon>
        <taxon>Chromadorea</taxon>
        <taxon>Rhabditida</taxon>
        <taxon>Rhabditina</taxon>
        <taxon>Diplogasteromorpha</taxon>
        <taxon>Diplogasteroidea</taxon>
        <taxon>Neodiplogasteridae</taxon>
        <taxon>Pristionchus</taxon>
    </lineage>
</organism>
<keyword evidence="4" id="KW-1185">Reference proteome</keyword>
<reference evidence="4" key="1">
    <citation type="submission" date="2022-10" db="EMBL/GenBank/DDBJ databases">
        <title>Genome assembly of Pristionchus species.</title>
        <authorList>
            <person name="Yoshida K."/>
            <person name="Sommer R.J."/>
        </authorList>
    </citation>
    <scope>NUCLEOTIDE SEQUENCE [LARGE SCALE GENOMIC DNA]</scope>
    <source>
        <strain evidence="4">RS5460</strain>
    </source>
</reference>
<evidence type="ECO:0000256" key="1">
    <source>
        <dbReference type="SAM" id="SignalP"/>
    </source>
</evidence>
<evidence type="ECO:0000313" key="3">
    <source>
        <dbReference type="EMBL" id="GMR41777.1"/>
    </source>
</evidence>
<dbReference type="PANTHER" id="PTHR35572">
    <property type="entry name" value="PROTEIN CBG04538-RELATED"/>
    <property type="match status" value="1"/>
</dbReference>
<name>A0AAN5CFF4_9BILA</name>
<gene>
    <name evidence="3" type="ORF">PMAYCL1PPCAC_11972</name>
</gene>
<feature type="domain" description="Abnormal cell migration protein 18-like fibronectin type I" evidence="2">
    <location>
        <begin position="139"/>
        <end position="203"/>
    </location>
</feature>
<dbReference type="Proteomes" id="UP001328107">
    <property type="component" value="Unassembled WGS sequence"/>
</dbReference>
<comment type="caution">
    <text evidence="3">The sequence shown here is derived from an EMBL/GenBank/DDBJ whole genome shotgun (WGS) entry which is preliminary data.</text>
</comment>
<feature type="domain" description="Abnormal cell migration protein 18-like fibronectin type I" evidence="2">
    <location>
        <begin position="69"/>
        <end position="132"/>
    </location>
</feature>
<dbReference type="PANTHER" id="PTHR35572:SF4">
    <property type="entry name" value="PROTEIN CBG15747"/>
    <property type="match status" value="1"/>
</dbReference>
<dbReference type="EMBL" id="BTRK01000003">
    <property type="protein sequence ID" value="GMR41777.1"/>
    <property type="molecule type" value="Genomic_DNA"/>
</dbReference>
<evidence type="ECO:0000313" key="4">
    <source>
        <dbReference type="Proteomes" id="UP001328107"/>
    </source>
</evidence>
<keyword evidence="1" id="KW-0732">Signal</keyword>
<protein>
    <recommendedName>
        <fullName evidence="2">Abnormal cell migration protein 18-like fibronectin type I domain-containing protein</fullName>
    </recommendedName>
</protein>
<accession>A0AAN5CFF4</accession>
<sequence>SLLSSPLRILRPLQQSMSRLLLLALLPFISGESENEVGEIVLTPHGMGKDHLERVVVNVNNGRIPPLPCVLLNAGAHEHGQTFTKGNFHYMCNNGTAEVVACIAEDSSVIQLGRTFVRNGIRHKCNVNGDSVTYEQESMCFENGIHYNVGDSFRNGSFKLTCGKEGVAIEGCYLQNEATGILATGESRIVGKYRHECEKVAEGKVRYTVKVIGCVKDDRVFNVGQVFTDKHIRYQCQLDGTLNVMGCVDEGGMFIELGKDIIVNGMVHRCYKIDRTTFFHKFACDSDRLDVCIANSIVPRFRRSLP</sequence>
<feature type="chain" id="PRO_5042956480" description="Abnormal cell migration protein 18-like fibronectin type I domain-containing protein" evidence="1">
    <location>
        <begin position="32"/>
        <end position="306"/>
    </location>
</feature>
<dbReference type="AlphaFoldDB" id="A0AAN5CFF4"/>
<feature type="domain" description="Abnormal cell migration protein 18-like fibronectin type I" evidence="2">
    <location>
        <begin position="213"/>
        <end position="275"/>
    </location>
</feature>
<dbReference type="InterPro" id="IPR055119">
    <property type="entry name" value="Mig18_Fn1"/>
</dbReference>
<dbReference type="InterPro" id="IPR040282">
    <property type="entry name" value="Mig-18-like"/>
</dbReference>
<feature type="signal peptide" evidence="1">
    <location>
        <begin position="1"/>
        <end position="31"/>
    </location>
</feature>